<evidence type="ECO:0000256" key="6">
    <source>
        <dbReference type="ARBA" id="ARBA00022692"/>
    </source>
</evidence>
<evidence type="ECO:0000256" key="8">
    <source>
        <dbReference type="ARBA" id="ARBA00023136"/>
    </source>
</evidence>
<keyword evidence="6 9" id="KW-0812">Transmembrane</keyword>
<evidence type="ECO:0000256" key="5">
    <source>
        <dbReference type="ARBA" id="ARBA00022683"/>
    </source>
</evidence>
<feature type="transmembrane region" description="Helical" evidence="9">
    <location>
        <begin position="220"/>
        <end position="243"/>
    </location>
</feature>
<feature type="transmembrane region" description="Helical" evidence="9">
    <location>
        <begin position="97"/>
        <end position="123"/>
    </location>
</feature>
<feature type="transmembrane region" description="Helical" evidence="9">
    <location>
        <begin position="355"/>
        <end position="374"/>
    </location>
</feature>
<dbReference type="GO" id="GO:0009401">
    <property type="term" value="P:phosphoenolpyruvate-dependent sugar phosphotransferase system"/>
    <property type="evidence" value="ECO:0007669"/>
    <property type="project" value="UniProtKB-KW"/>
</dbReference>
<name>A0A4P8IAW5_9FIRM</name>
<evidence type="ECO:0000256" key="3">
    <source>
        <dbReference type="ARBA" id="ARBA00022475"/>
    </source>
</evidence>
<comment type="subcellular location">
    <subcellularLocation>
        <location evidence="1">Cell membrane</location>
        <topology evidence="1">Multi-pass membrane protein</topology>
    </subcellularLocation>
</comment>
<dbReference type="OrthoDB" id="9787936at2"/>
<evidence type="ECO:0000256" key="7">
    <source>
        <dbReference type="ARBA" id="ARBA00022989"/>
    </source>
</evidence>
<dbReference type="Pfam" id="PF03611">
    <property type="entry name" value="EIIC-GAT"/>
    <property type="match status" value="1"/>
</dbReference>
<evidence type="ECO:0000313" key="11">
    <source>
        <dbReference type="Proteomes" id="UP000298653"/>
    </source>
</evidence>
<gene>
    <name evidence="10" type="ORF">AR1Y2_0257</name>
</gene>
<feature type="transmembrane region" description="Helical" evidence="9">
    <location>
        <begin position="307"/>
        <end position="323"/>
    </location>
</feature>
<organism evidence="10 11">
    <name type="scientific">Anaerostipes rhamnosivorans</name>
    <dbReference type="NCBI Taxonomy" id="1229621"/>
    <lineage>
        <taxon>Bacteria</taxon>
        <taxon>Bacillati</taxon>
        <taxon>Bacillota</taxon>
        <taxon>Clostridia</taxon>
        <taxon>Lachnospirales</taxon>
        <taxon>Lachnospiraceae</taxon>
        <taxon>Anaerostipes</taxon>
    </lineage>
</organism>
<protein>
    <submittedName>
        <fullName evidence="10">PTS system, galactitol-specific IIC component</fullName>
    </submittedName>
</protein>
<feature type="transmembrane region" description="Helical" evidence="9">
    <location>
        <begin position="38"/>
        <end position="59"/>
    </location>
</feature>
<keyword evidence="3" id="KW-1003">Cell membrane</keyword>
<feature type="transmembrane region" description="Helical" evidence="9">
    <location>
        <begin position="178"/>
        <end position="199"/>
    </location>
</feature>
<reference evidence="10 11" key="1">
    <citation type="submission" date="2019-05" db="EMBL/GenBank/DDBJ databases">
        <title>Complete genome sequencing of Anaerostipes rhamnosivorans.</title>
        <authorList>
            <person name="Bui T.P.N."/>
            <person name="de Vos W.M."/>
        </authorList>
    </citation>
    <scope>NUCLEOTIDE SEQUENCE [LARGE SCALE GENOMIC DNA]</scope>
    <source>
        <strain evidence="10 11">1y2</strain>
    </source>
</reference>
<dbReference type="PIRSF" id="PIRSF006304">
    <property type="entry name" value="GatC"/>
    <property type="match status" value="1"/>
</dbReference>
<evidence type="ECO:0000256" key="4">
    <source>
        <dbReference type="ARBA" id="ARBA00022597"/>
    </source>
</evidence>
<evidence type="ECO:0000256" key="9">
    <source>
        <dbReference type="SAM" id="Phobius"/>
    </source>
</evidence>
<dbReference type="RefSeq" id="WP_137327351.1">
    <property type="nucleotide sequence ID" value="NZ_CP040058.1"/>
</dbReference>
<keyword evidence="2" id="KW-0813">Transport</keyword>
<keyword evidence="11" id="KW-1185">Reference proteome</keyword>
<dbReference type="GO" id="GO:0005886">
    <property type="term" value="C:plasma membrane"/>
    <property type="evidence" value="ECO:0007669"/>
    <property type="project" value="UniProtKB-SubCell"/>
</dbReference>
<evidence type="ECO:0000256" key="1">
    <source>
        <dbReference type="ARBA" id="ARBA00004651"/>
    </source>
</evidence>
<dbReference type="PANTHER" id="PTHR37324">
    <property type="entry name" value="PTS SYSTEM GALACTITOL-SPECIFIC EIIC COMPONENT"/>
    <property type="match status" value="1"/>
</dbReference>
<evidence type="ECO:0000313" key="10">
    <source>
        <dbReference type="EMBL" id="QCP33711.1"/>
    </source>
</evidence>
<sequence length="454" mass="49476">MGLLQAFFQGLIDLGASVFLPIIVTLIGIVLGMKPVKALSAGLTLGVALVGMNHVMALMTDSVGAAAQAFVNNTGVQLKALDMGWAPALSLCWTWQYAFLMFPVQIVINIILLVVGFTTCLNVDMWNVGNKVCTAFLVAYVSGSTVLGFACAVIQIVFELKNADCTRYRLQKLSGIPGISMPHPMFLAGIYYYPLTHLLDKIVPDTLNIDAKKVRDKIGIFGENHIMGFIVGCFIGIFGGYGYQKVLQLGVQAGCALTLFPMVAKLFTTALTPVSSAATEFMKKRFHGKNITIGMDWPVMAGRSEHWLLMILAIPVIFIYAIFLPGNIVLPFGGLMDICLIVPLFYLTMGNMLKMAIGTLIGIPIHLYVASYFAPHFTKLAQVTGGAAVPKGQMLAWFGMDISELRWVFSAASEKNIIAIVFLVITIPLAIYYFKSIKKEDLQYAKELGIDVEA</sequence>
<evidence type="ECO:0000256" key="2">
    <source>
        <dbReference type="ARBA" id="ARBA00022448"/>
    </source>
</evidence>
<feature type="transmembrane region" description="Helical" evidence="9">
    <location>
        <begin position="417"/>
        <end position="434"/>
    </location>
</feature>
<feature type="transmembrane region" description="Helical" evidence="9">
    <location>
        <begin position="135"/>
        <end position="158"/>
    </location>
</feature>
<dbReference type="Proteomes" id="UP000298653">
    <property type="component" value="Chromosome"/>
</dbReference>
<accession>A0A4P8IAW5</accession>
<proteinExistence type="predicted"/>
<dbReference type="AlphaFoldDB" id="A0A4P8IAW5"/>
<feature type="transmembrane region" description="Helical" evidence="9">
    <location>
        <begin position="329"/>
        <end position="348"/>
    </location>
</feature>
<feature type="transmembrane region" description="Helical" evidence="9">
    <location>
        <begin position="6"/>
        <end position="31"/>
    </location>
</feature>
<dbReference type="InterPro" id="IPR013853">
    <property type="entry name" value="EIIC-GAT"/>
</dbReference>
<dbReference type="EMBL" id="CP040058">
    <property type="protein sequence ID" value="QCP33711.1"/>
    <property type="molecule type" value="Genomic_DNA"/>
</dbReference>
<keyword evidence="7 9" id="KW-1133">Transmembrane helix</keyword>
<keyword evidence="4" id="KW-0762">Sugar transport</keyword>
<dbReference type="KEGG" id="arf:AR1Y2_0257"/>
<dbReference type="GO" id="GO:0015577">
    <property type="term" value="F:galactitol transmembrane transporter activity"/>
    <property type="evidence" value="ECO:0007669"/>
    <property type="project" value="InterPro"/>
</dbReference>
<feature type="transmembrane region" description="Helical" evidence="9">
    <location>
        <begin position="249"/>
        <end position="274"/>
    </location>
</feature>
<keyword evidence="8 9" id="KW-0472">Membrane</keyword>
<keyword evidence="5" id="KW-0598">Phosphotransferase system</keyword>
<dbReference type="PANTHER" id="PTHR37324:SF2">
    <property type="entry name" value="PTS SYSTEM GALACTITOL-SPECIFIC EIIC COMPONENT"/>
    <property type="match status" value="1"/>
</dbReference>
<dbReference type="InterPro" id="IPR004703">
    <property type="entry name" value="PTS_sugar-sp_permease"/>
</dbReference>